<evidence type="ECO:0000313" key="1">
    <source>
        <dbReference type="EMBL" id="NDY93061.1"/>
    </source>
</evidence>
<name>A0A7C9TL13_9BURK</name>
<dbReference type="RefSeq" id="WP_163459113.1">
    <property type="nucleotide sequence ID" value="NZ_JAAGOH010000027.1"/>
</dbReference>
<accession>A0A7C9TL13</accession>
<organism evidence="1 2">
    <name type="scientific">Ideonella livida</name>
    <dbReference type="NCBI Taxonomy" id="2707176"/>
    <lineage>
        <taxon>Bacteria</taxon>
        <taxon>Pseudomonadati</taxon>
        <taxon>Pseudomonadota</taxon>
        <taxon>Betaproteobacteria</taxon>
        <taxon>Burkholderiales</taxon>
        <taxon>Sphaerotilaceae</taxon>
        <taxon>Ideonella</taxon>
    </lineage>
</organism>
<proteinExistence type="predicted"/>
<dbReference type="EMBL" id="JAAGOH010000027">
    <property type="protein sequence ID" value="NDY93061.1"/>
    <property type="molecule type" value="Genomic_DNA"/>
</dbReference>
<evidence type="ECO:0000313" key="2">
    <source>
        <dbReference type="Proteomes" id="UP000484255"/>
    </source>
</evidence>
<dbReference type="AlphaFoldDB" id="A0A7C9TL13"/>
<protein>
    <submittedName>
        <fullName evidence="1">Uncharacterized protein</fullName>
    </submittedName>
</protein>
<comment type="caution">
    <text evidence="1">The sequence shown here is derived from an EMBL/GenBank/DDBJ whole genome shotgun (WGS) entry which is preliminary data.</text>
</comment>
<keyword evidence="2" id="KW-1185">Reference proteome</keyword>
<gene>
    <name evidence="1" type="ORF">G3A44_17855</name>
</gene>
<dbReference type="Proteomes" id="UP000484255">
    <property type="component" value="Unassembled WGS sequence"/>
</dbReference>
<sequence length="83" mass="8712">MLVRVLWGLALAWLVWRLLKAVGRRGRAEEPGGPSTAPGVGMPQTLVPCARCGRLLPPSEAVADGAVWVCASAQPCTPPADPR</sequence>
<reference evidence="1 2" key="1">
    <citation type="submission" date="2020-02" db="EMBL/GenBank/DDBJ databases">
        <title>Ideonella bacterium strain TBM-1.</title>
        <authorList>
            <person name="Chen W.-M."/>
        </authorList>
    </citation>
    <scope>NUCLEOTIDE SEQUENCE [LARGE SCALE GENOMIC DNA]</scope>
    <source>
        <strain evidence="1 2">TBM-1</strain>
    </source>
</reference>